<evidence type="ECO:0000259" key="2">
    <source>
        <dbReference type="Pfam" id="PF04230"/>
    </source>
</evidence>
<comment type="caution">
    <text evidence="3">The sequence shown here is derived from an EMBL/GenBank/DDBJ whole genome shotgun (WGS) entry which is preliminary data.</text>
</comment>
<accession>A0ABP5DV69</accession>
<protein>
    <recommendedName>
        <fullName evidence="2">Polysaccharide pyruvyl transferase domain-containing protein</fullName>
    </recommendedName>
</protein>
<gene>
    <name evidence="3" type="ORF">GCM10009777_18760</name>
</gene>
<evidence type="ECO:0000313" key="3">
    <source>
        <dbReference type="EMBL" id="GAA1985039.1"/>
    </source>
</evidence>
<sequence>MGAYERDNFGDLLYVEVTRGYLASATDTTFAAPFAGDMTAELGVDVPAAGPLLDAEHVDAIWTVGGEVGATDIDYVYRTRFGQDAATALAAMSADDRTTTLRRELGGAVFDAPYVPRPSAHSGTLGADLILNSVGIGSIPHLSRARRYVLEAVLREATYISVRDPRSDAYLTRIGVPHRLAPDLIHTLALNHPRPAASGGWALIHLSDHHLREHTPDAWVRAIHAASSLRGMPLRFFLAGTAPGHDSQAAADRLRDALLELDHGRDIEISTARSTWPRVDEIADSAVWIGGSLHGRIVAQVYRVPRASLAKGKVDAYAETWDADMPSGVTPQTLDAAVTHALGSATHGDVDDLAERAERSIRDGLDAVLAGQARSRDDRMRELLAIRAAEAADLHSWSAQLETAYAHTKTEYVKASADRDALRKELDAVHEEAPAEPPSSIVGKLSRAYSSVRRKD</sequence>
<organism evidence="3 4">
    <name type="scientific">Microbacterium pumilum</name>
    <dbReference type="NCBI Taxonomy" id="344165"/>
    <lineage>
        <taxon>Bacteria</taxon>
        <taxon>Bacillati</taxon>
        <taxon>Actinomycetota</taxon>
        <taxon>Actinomycetes</taxon>
        <taxon>Micrococcales</taxon>
        <taxon>Microbacteriaceae</taxon>
        <taxon>Microbacterium</taxon>
    </lineage>
</organism>
<evidence type="ECO:0000313" key="4">
    <source>
        <dbReference type="Proteomes" id="UP001500326"/>
    </source>
</evidence>
<dbReference type="Pfam" id="PF04230">
    <property type="entry name" value="PS_pyruv_trans"/>
    <property type="match status" value="1"/>
</dbReference>
<keyword evidence="4" id="KW-1185">Reference proteome</keyword>
<dbReference type="InterPro" id="IPR007345">
    <property type="entry name" value="Polysacch_pyruvyl_Trfase"/>
</dbReference>
<proteinExistence type="predicted"/>
<dbReference type="EMBL" id="BAAAOH010000001">
    <property type="protein sequence ID" value="GAA1985039.1"/>
    <property type="molecule type" value="Genomic_DNA"/>
</dbReference>
<dbReference type="RefSeq" id="WP_344060951.1">
    <property type="nucleotide sequence ID" value="NZ_BAAAOH010000001.1"/>
</dbReference>
<dbReference type="Proteomes" id="UP001500326">
    <property type="component" value="Unassembled WGS sequence"/>
</dbReference>
<feature type="region of interest" description="Disordered" evidence="1">
    <location>
        <begin position="427"/>
        <end position="456"/>
    </location>
</feature>
<name>A0ABP5DV69_9MICO</name>
<reference evidence="4" key="1">
    <citation type="journal article" date="2019" name="Int. J. Syst. Evol. Microbiol.">
        <title>The Global Catalogue of Microorganisms (GCM) 10K type strain sequencing project: providing services to taxonomists for standard genome sequencing and annotation.</title>
        <authorList>
            <consortium name="The Broad Institute Genomics Platform"/>
            <consortium name="The Broad Institute Genome Sequencing Center for Infectious Disease"/>
            <person name="Wu L."/>
            <person name="Ma J."/>
        </authorList>
    </citation>
    <scope>NUCLEOTIDE SEQUENCE [LARGE SCALE GENOMIC DNA]</scope>
    <source>
        <strain evidence="4">JCM 14902</strain>
    </source>
</reference>
<evidence type="ECO:0000256" key="1">
    <source>
        <dbReference type="SAM" id="MobiDB-lite"/>
    </source>
</evidence>
<feature type="domain" description="Polysaccharide pyruvyl transferase" evidence="2">
    <location>
        <begin position="127"/>
        <end position="305"/>
    </location>
</feature>